<evidence type="ECO:0000313" key="2">
    <source>
        <dbReference type="EMBL" id="KKM98436.1"/>
    </source>
</evidence>
<gene>
    <name evidence="2" type="ORF">LCGC14_1157870</name>
</gene>
<feature type="domain" description="NTP pyrophosphohydrolase MazG-like" evidence="1">
    <location>
        <begin position="31"/>
        <end position="81"/>
    </location>
</feature>
<accession>A0A0F9MGL3</accession>
<dbReference type="InterPro" id="IPR004518">
    <property type="entry name" value="MazG-like_dom"/>
</dbReference>
<reference evidence="2" key="1">
    <citation type="journal article" date="2015" name="Nature">
        <title>Complex archaea that bridge the gap between prokaryotes and eukaryotes.</title>
        <authorList>
            <person name="Spang A."/>
            <person name="Saw J.H."/>
            <person name="Jorgensen S.L."/>
            <person name="Zaremba-Niedzwiedzka K."/>
            <person name="Martijn J."/>
            <person name="Lind A.E."/>
            <person name="van Eijk R."/>
            <person name="Schleper C."/>
            <person name="Guy L."/>
            <person name="Ettema T.J."/>
        </authorList>
    </citation>
    <scope>NUCLEOTIDE SEQUENCE</scope>
</reference>
<protein>
    <recommendedName>
        <fullName evidence="1">NTP pyrophosphohydrolase MazG-like domain-containing protein</fullName>
    </recommendedName>
</protein>
<dbReference type="Gene3D" id="1.10.287.1080">
    <property type="entry name" value="MazG-like"/>
    <property type="match status" value="1"/>
</dbReference>
<sequence length="108" mass="12212">MNFDDLARDAKELLNLRPDGWTCHFFHDMVKLAEETGEVAECMVKSHKTKEDLGEELSDVMVVVAVIALRAGIDLNDAHPKKQAKRVQKLLKRFHSGKQTDPDIKVSL</sequence>
<dbReference type="EMBL" id="LAZR01005618">
    <property type="protein sequence ID" value="KKM98436.1"/>
    <property type="molecule type" value="Genomic_DNA"/>
</dbReference>
<dbReference type="Pfam" id="PF03819">
    <property type="entry name" value="MazG"/>
    <property type="match status" value="1"/>
</dbReference>
<organism evidence="2">
    <name type="scientific">marine sediment metagenome</name>
    <dbReference type="NCBI Taxonomy" id="412755"/>
    <lineage>
        <taxon>unclassified sequences</taxon>
        <taxon>metagenomes</taxon>
        <taxon>ecological metagenomes</taxon>
    </lineage>
</organism>
<proteinExistence type="predicted"/>
<dbReference type="SUPFAM" id="SSF101386">
    <property type="entry name" value="all-alpha NTP pyrophosphatases"/>
    <property type="match status" value="1"/>
</dbReference>
<name>A0A0F9MGL3_9ZZZZ</name>
<evidence type="ECO:0000259" key="1">
    <source>
        <dbReference type="Pfam" id="PF03819"/>
    </source>
</evidence>
<comment type="caution">
    <text evidence="2">The sequence shown here is derived from an EMBL/GenBank/DDBJ whole genome shotgun (WGS) entry which is preliminary data.</text>
</comment>
<dbReference type="AlphaFoldDB" id="A0A0F9MGL3"/>